<dbReference type="Gene3D" id="1.10.510.10">
    <property type="entry name" value="Transferase(Phosphotransferase) domain 1"/>
    <property type="match status" value="1"/>
</dbReference>
<dbReference type="InterPro" id="IPR000719">
    <property type="entry name" value="Prot_kinase_dom"/>
</dbReference>
<protein>
    <submittedName>
        <fullName evidence="9">Serine/threonine-protein kinase</fullName>
        <ecNumber evidence="9">2.7.11.1</ecNumber>
    </submittedName>
</protein>
<comment type="caution">
    <text evidence="9">The sequence shown here is derived from an EMBL/GenBank/DDBJ whole genome shotgun (WGS) entry which is preliminary data.</text>
</comment>
<keyword evidence="10" id="KW-1185">Reference proteome</keyword>
<keyword evidence="4 5" id="KW-0067">ATP-binding</keyword>
<evidence type="ECO:0000313" key="9">
    <source>
        <dbReference type="EMBL" id="MFC6064197.1"/>
    </source>
</evidence>
<evidence type="ECO:0000256" key="4">
    <source>
        <dbReference type="ARBA" id="ARBA00022840"/>
    </source>
</evidence>
<sequence length="409" mass="43086">MHGLEPADPPALGGYPLLARLGAGGMGQVYLSRTASGRPLALKTVRSDLGAELGFEARFDREIRNSDRVRSPWSVAVVDHSAAGQRPQWLATEYVPAPSLGEWVEQHGPLPEPALLALAAELCGALQAVHATGLAHRDVKPGNVLLAGDHPRLIDFGIARAADDSRHTHTGGMIGSPGFLAPEQATGTGTAAPVDVFSLAAVLAHAATGHGPFTRPEENASAPVLLYRIVHEDPDLGGVPEALRPLLASCLVKQPEERPTASVLGKELERIGARAHQWQQAVPAALAEELAARERSLRGPADGPPAPWQAPVPAATAPGFGPPPTMAPPVAPSPAFVPPSAAPPVAPPVRKQLSNRVLVSGIVLVFLLSPLISRTMREVVPFALLLAPFVLLGFLIRRIVVRRRRQSGR</sequence>
<evidence type="ECO:0000256" key="5">
    <source>
        <dbReference type="PROSITE-ProRule" id="PRU10141"/>
    </source>
</evidence>
<dbReference type="RefSeq" id="WP_051862032.1">
    <property type="nucleotide sequence ID" value="NZ_JBHSPX010000004.1"/>
</dbReference>
<dbReference type="PROSITE" id="PS00107">
    <property type="entry name" value="PROTEIN_KINASE_ATP"/>
    <property type="match status" value="1"/>
</dbReference>
<reference evidence="10" key="1">
    <citation type="journal article" date="2019" name="Int. J. Syst. Evol. Microbiol.">
        <title>The Global Catalogue of Microorganisms (GCM) 10K type strain sequencing project: providing services to taxonomists for standard genome sequencing and annotation.</title>
        <authorList>
            <consortium name="The Broad Institute Genomics Platform"/>
            <consortium name="The Broad Institute Genome Sequencing Center for Infectious Disease"/>
            <person name="Wu L."/>
            <person name="Ma J."/>
        </authorList>
    </citation>
    <scope>NUCLEOTIDE SEQUENCE [LARGE SCALE GENOMIC DNA]</scope>
    <source>
        <strain evidence="10">CGMCC 1.15180</strain>
    </source>
</reference>
<dbReference type="InterPro" id="IPR017441">
    <property type="entry name" value="Protein_kinase_ATP_BS"/>
</dbReference>
<dbReference type="PROSITE" id="PS00108">
    <property type="entry name" value="PROTEIN_KINASE_ST"/>
    <property type="match status" value="1"/>
</dbReference>
<evidence type="ECO:0000313" key="10">
    <source>
        <dbReference type="Proteomes" id="UP001596139"/>
    </source>
</evidence>
<accession>A0ABW1MMK1</accession>
<dbReference type="Proteomes" id="UP001596139">
    <property type="component" value="Unassembled WGS sequence"/>
</dbReference>
<evidence type="ECO:0000256" key="7">
    <source>
        <dbReference type="SAM" id="Phobius"/>
    </source>
</evidence>
<evidence type="ECO:0000256" key="6">
    <source>
        <dbReference type="SAM" id="MobiDB-lite"/>
    </source>
</evidence>
<proteinExistence type="predicted"/>
<keyword evidence="7" id="KW-1133">Transmembrane helix</keyword>
<keyword evidence="1 9" id="KW-0808">Transferase</keyword>
<feature type="binding site" evidence="5">
    <location>
        <position position="43"/>
    </location>
    <ligand>
        <name>ATP</name>
        <dbReference type="ChEBI" id="CHEBI:30616"/>
    </ligand>
</feature>
<dbReference type="PANTHER" id="PTHR43289">
    <property type="entry name" value="MITOGEN-ACTIVATED PROTEIN KINASE KINASE KINASE 20-RELATED"/>
    <property type="match status" value="1"/>
</dbReference>
<feature type="domain" description="Protein kinase" evidence="8">
    <location>
        <begin position="15"/>
        <end position="279"/>
    </location>
</feature>
<dbReference type="Gene3D" id="3.30.200.20">
    <property type="entry name" value="Phosphorylase Kinase, domain 1"/>
    <property type="match status" value="1"/>
</dbReference>
<dbReference type="CDD" id="cd14014">
    <property type="entry name" value="STKc_PknB_like"/>
    <property type="match status" value="1"/>
</dbReference>
<gene>
    <name evidence="9" type="ORF">ACFP4F_16800</name>
</gene>
<name>A0ABW1MMK1_9ACTN</name>
<keyword evidence="7" id="KW-0812">Transmembrane</keyword>
<organism evidence="9 10">
    <name type="scientific">Streptomyces ochraceiscleroticus</name>
    <dbReference type="NCBI Taxonomy" id="47761"/>
    <lineage>
        <taxon>Bacteria</taxon>
        <taxon>Bacillati</taxon>
        <taxon>Actinomycetota</taxon>
        <taxon>Actinomycetes</taxon>
        <taxon>Kitasatosporales</taxon>
        <taxon>Streptomycetaceae</taxon>
        <taxon>Streptomyces</taxon>
    </lineage>
</organism>
<evidence type="ECO:0000256" key="3">
    <source>
        <dbReference type="ARBA" id="ARBA00022777"/>
    </source>
</evidence>
<dbReference type="EMBL" id="JBHSPX010000004">
    <property type="protein sequence ID" value="MFC6064197.1"/>
    <property type="molecule type" value="Genomic_DNA"/>
</dbReference>
<dbReference type="PANTHER" id="PTHR43289:SF34">
    <property type="entry name" value="SERINE_THREONINE-PROTEIN KINASE YBDM-RELATED"/>
    <property type="match status" value="1"/>
</dbReference>
<evidence type="ECO:0000256" key="1">
    <source>
        <dbReference type="ARBA" id="ARBA00022679"/>
    </source>
</evidence>
<keyword evidence="7" id="KW-0472">Membrane</keyword>
<feature type="transmembrane region" description="Helical" evidence="7">
    <location>
        <begin position="379"/>
        <end position="400"/>
    </location>
</feature>
<feature type="region of interest" description="Disordered" evidence="6">
    <location>
        <begin position="295"/>
        <end position="326"/>
    </location>
</feature>
<dbReference type="EC" id="2.7.11.1" evidence="9"/>
<dbReference type="SUPFAM" id="SSF56112">
    <property type="entry name" value="Protein kinase-like (PK-like)"/>
    <property type="match status" value="1"/>
</dbReference>
<dbReference type="InterPro" id="IPR011009">
    <property type="entry name" value="Kinase-like_dom_sf"/>
</dbReference>
<dbReference type="GO" id="GO:0004674">
    <property type="term" value="F:protein serine/threonine kinase activity"/>
    <property type="evidence" value="ECO:0007669"/>
    <property type="project" value="UniProtKB-EC"/>
</dbReference>
<keyword evidence="3 9" id="KW-0418">Kinase</keyword>
<dbReference type="InterPro" id="IPR008271">
    <property type="entry name" value="Ser/Thr_kinase_AS"/>
</dbReference>
<keyword evidence="2 5" id="KW-0547">Nucleotide-binding</keyword>
<evidence type="ECO:0000259" key="8">
    <source>
        <dbReference type="PROSITE" id="PS50011"/>
    </source>
</evidence>
<dbReference type="PROSITE" id="PS50011">
    <property type="entry name" value="PROTEIN_KINASE_DOM"/>
    <property type="match status" value="1"/>
</dbReference>
<evidence type="ECO:0000256" key="2">
    <source>
        <dbReference type="ARBA" id="ARBA00022741"/>
    </source>
</evidence>
<dbReference type="SMART" id="SM00220">
    <property type="entry name" value="S_TKc"/>
    <property type="match status" value="1"/>
</dbReference>
<dbReference type="Pfam" id="PF00069">
    <property type="entry name" value="Pkinase"/>
    <property type="match status" value="1"/>
</dbReference>